<keyword evidence="3 6" id="KW-0863">Zinc-finger</keyword>
<dbReference type="InterPro" id="IPR003126">
    <property type="entry name" value="Znf_UBR"/>
</dbReference>
<dbReference type="EC" id="2.3.2.27" evidence="6"/>
<sequence>MDDLKRFLVELSPHFCYKDNRQVKVNVYKAFYWAITGEGKYFSELFTGSVEDHAEILGGFKWNPTEHLSKKPFFVNTGIGEYSHPKQQICGYTFKEGDAIYRCAECGYDDTCVICGHCFNKEDHVNHNVSLYYAGSGNEGMCDCGDDTAFKSQLDCACQGTLDVETNFREYIHDALHIAFDYVLDVTNFSISSLPFVHDNLENRGQRVFDTRQLSDFGALPFHKYGSVDENTYDSWYLVLWNDENHNYDEAQTAIRAATGLSISAAEKIARLINASGRAVLKEETEPRALLSSQKSAEADGLVCTIMSRRDYVREMIVGAILNWVCDIITFSSNSAFREECKKQLGILLLKPNYEFSKSLSSEMFPSSITQLADQCFRCGLVVDGVLDDITNARVLEKKSLGRLLGPVCWLIEHFASLKNSTNGLLNIKEIVYDVRSKREKSSIEKAIGSSINDITYIFAKNDSSDILSCISSDDSFYWLLTLMKFYQGSLPITRKVGEHVSQESLKDVLIFLQRSVPIYFITKCATLADPSVGVSDVLKRFFALYNKHMGSTSLKPKSKVSVNPISLINPINAFASRLIQATPVSDLAEIISSHDLALLHLADISLKSIVLNSQVKIGLWIRNGSSVSRQASYYSEYSLKELSYFRDMQYIQAAGVYSLGEMAYSRDLHILQTALVFGNSRDVLEMIIDLWEFEDWYSGEVGSELTVYEDRFGYACEQLIKVLYHIFTDRSLFQTQQSEKGPDMFIRRICYSLCDKPKSFSDLITEFDGDDIDVGVFESHLQKCALLQSPSGITDSGVYRLRPEYYEQLDPLSSCVDSSRFESVAESLIKNLSKSRKIKENEVVLEPKFVRASCERVNEKLSSFFTTREFAKLMYKLMRESIDSGQEIYIQQLLHFLHAILVDVQSSETMKKHLDTYIDIPICDLLLTIAESSMSSAVTVKADYLLTKLIDMDDRVTKSLLDCFGESHIQHYKKRKLGEFHSSDKRKSTAERRKSKIMKKLAKQQQSFSAKNEVSETVNSHENPNIRHCVVCGEPESSKELFGILLCLTNNSTFWKVPPFEDEFTRLAFAGYDANLPREEGSIYSAGYPYKKMREKGLFKQISAMMASSCGHGIHHACFTRQQLRMPLFPCSLLSEDYWVEDAKPLKKMIPVLFQSLDKFFTEAHSRSHDNLLSLSRLIADTIRGNEIASRVDGNCSLRNFLNQTSSQFRCTVISLLQHHAIMASQHSDKPAEPHDIAESSIFTEVIMKYLNGYGPALDYIQKGYVKLIVVSSFELMNILKSNCFNFAKNQAFYKSYDDHIEADFRSYFGSLFESFEDGIDTIHVEREKLIAFFLDSLTQIASVYLRQCSIFWDLLTAIQSENGYERSVEIRKLNVDLDKAEEESVYEVLPDLPTFDEIFEGDEDEFLEDFMIPSD</sequence>
<organism evidence="8 9">
    <name type="scientific">Candidozyma haemuli</name>
    <dbReference type="NCBI Taxonomy" id="45357"/>
    <lineage>
        <taxon>Eukaryota</taxon>
        <taxon>Fungi</taxon>
        <taxon>Dikarya</taxon>
        <taxon>Ascomycota</taxon>
        <taxon>Saccharomycotina</taxon>
        <taxon>Pichiomycetes</taxon>
        <taxon>Metschnikowiaceae</taxon>
        <taxon>Candidozyma</taxon>
    </lineage>
</organism>
<feature type="domain" description="UBR-type" evidence="7">
    <location>
        <begin position="88"/>
        <end position="161"/>
    </location>
</feature>
<dbReference type="Pfam" id="PF22960">
    <property type="entry name" value="WHD_UBR1"/>
    <property type="match status" value="1"/>
</dbReference>
<comment type="catalytic activity">
    <reaction evidence="6">
        <text>S-ubiquitinyl-[E2 ubiquitin-conjugating enzyme]-L-cysteine + [acceptor protein]-L-lysine = [E2 ubiquitin-conjugating enzyme]-L-cysteine + N(6)-ubiquitinyl-[acceptor protein]-L-lysine.</text>
        <dbReference type="EC" id="2.3.2.27"/>
    </reaction>
</comment>
<dbReference type="Pfam" id="PF02617">
    <property type="entry name" value="ClpS"/>
    <property type="match status" value="1"/>
</dbReference>
<evidence type="ECO:0000313" key="8">
    <source>
        <dbReference type="EMBL" id="QWU88849.1"/>
    </source>
</evidence>
<dbReference type="SMART" id="SM00396">
    <property type="entry name" value="ZnF_UBR1"/>
    <property type="match status" value="1"/>
</dbReference>
<evidence type="ECO:0000256" key="5">
    <source>
        <dbReference type="PROSITE-ProRule" id="PRU00508"/>
    </source>
</evidence>
<gene>
    <name evidence="8" type="ORF">CA3LBN_003157</name>
</gene>
<dbReference type="InterPro" id="IPR014719">
    <property type="entry name" value="Ribosomal_bL12_C/ClpS-like"/>
</dbReference>
<comment type="pathway">
    <text evidence="1 6">Protein modification; protein ubiquitination.</text>
</comment>
<evidence type="ECO:0000313" key="9">
    <source>
        <dbReference type="Proteomes" id="UP000825434"/>
    </source>
</evidence>
<evidence type="ECO:0000256" key="3">
    <source>
        <dbReference type="ARBA" id="ARBA00022771"/>
    </source>
</evidence>
<reference evidence="8 9" key="1">
    <citation type="submission" date="2021-06" db="EMBL/GenBank/DDBJ databases">
        <title>Candida outbreak in Lebanon.</title>
        <authorList>
            <person name="Finianos M."/>
        </authorList>
    </citation>
    <scope>NUCLEOTIDE SEQUENCE [LARGE SCALE GENOMIC DNA]</scope>
    <source>
        <strain evidence="8">CA3LBN</strain>
    </source>
</reference>
<keyword evidence="2 6" id="KW-0479">Metal-binding</keyword>
<dbReference type="Gene3D" id="2.10.110.30">
    <property type="match status" value="1"/>
</dbReference>
<evidence type="ECO:0000256" key="2">
    <source>
        <dbReference type="ARBA" id="ARBA00022723"/>
    </source>
</evidence>
<accession>A0ABX8I6D5</accession>
<name>A0ABX8I6D5_9ASCO</name>
<keyword evidence="9" id="KW-1185">Reference proteome</keyword>
<evidence type="ECO:0000259" key="7">
    <source>
        <dbReference type="PROSITE" id="PS51157"/>
    </source>
</evidence>
<protein>
    <recommendedName>
        <fullName evidence="6">E3 ubiquitin-protein ligase</fullName>
        <ecNumber evidence="6">2.3.2.27</ecNumber>
    </recommendedName>
</protein>
<keyword evidence="6" id="KW-0833">Ubl conjugation pathway</keyword>
<comment type="function">
    <text evidence="6">Ubiquitin ligase protein which is a component of the N-end rule pathway. Recognizes and binds to proteins bearing specific N-terminal residues that are destabilizing according to the N-end rule, leading to their ubiquitination and subsequent degradation.</text>
</comment>
<evidence type="ECO:0000256" key="6">
    <source>
        <dbReference type="RuleBase" id="RU366018"/>
    </source>
</evidence>
<comment type="similarity">
    <text evidence="6">Belongs to the E3 ubiquitin-protein ligase UBR1-like family.</text>
</comment>
<dbReference type="EMBL" id="CP076663">
    <property type="protein sequence ID" value="QWU88849.1"/>
    <property type="molecule type" value="Genomic_DNA"/>
</dbReference>
<dbReference type="PANTHER" id="PTHR21497:SF26">
    <property type="entry name" value="E3 UBIQUITIN-PROTEIN LIGASE UBR1"/>
    <property type="match status" value="1"/>
</dbReference>
<dbReference type="InterPro" id="IPR055194">
    <property type="entry name" value="UBR1-like_WH"/>
</dbReference>
<keyword evidence="6" id="KW-0808">Transferase</keyword>
<dbReference type="Proteomes" id="UP000825434">
    <property type="component" value="Chromosome 3"/>
</dbReference>
<dbReference type="CDD" id="cd19672">
    <property type="entry name" value="UBR-box_UBR1_like"/>
    <property type="match status" value="1"/>
</dbReference>
<dbReference type="Pfam" id="PF02207">
    <property type="entry name" value="zf-UBR"/>
    <property type="match status" value="1"/>
</dbReference>
<evidence type="ECO:0000256" key="1">
    <source>
        <dbReference type="ARBA" id="ARBA00004906"/>
    </source>
</evidence>
<feature type="zinc finger region" description="UBR-type" evidence="5">
    <location>
        <begin position="88"/>
        <end position="161"/>
    </location>
</feature>
<dbReference type="PROSITE" id="PS51157">
    <property type="entry name" value="ZF_UBR"/>
    <property type="match status" value="1"/>
</dbReference>
<keyword evidence="4 6" id="KW-0862">Zinc</keyword>
<dbReference type="PANTHER" id="PTHR21497">
    <property type="entry name" value="UBIQUITIN LIGASE E3 ALPHA-RELATED"/>
    <property type="match status" value="1"/>
</dbReference>
<dbReference type="SUPFAM" id="SSF54736">
    <property type="entry name" value="ClpS-like"/>
    <property type="match status" value="1"/>
</dbReference>
<proteinExistence type="inferred from homology"/>
<dbReference type="InterPro" id="IPR003769">
    <property type="entry name" value="ClpS_core"/>
</dbReference>
<evidence type="ECO:0000256" key="4">
    <source>
        <dbReference type="ARBA" id="ARBA00022833"/>
    </source>
</evidence>
<dbReference type="InterPro" id="IPR039164">
    <property type="entry name" value="UBR1-like"/>
</dbReference>